<organism evidence="1 2">
    <name type="scientific">Hygrophoropsis aurantiaca</name>
    <dbReference type="NCBI Taxonomy" id="72124"/>
    <lineage>
        <taxon>Eukaryota</taxon>
        <taxon>Fungi</taxon>
        <taxon>Dikarya</taxon>
        <taxon>Basidiomycota</taxon>
        <taxon>Agaricomycotina</taxon>
        <taxon>Agaricomycetes</taxon>
        <taxon>Agaricomycetidae</taxon>
        <taxon>Boletales</taxon>
        <taxon>Coniophorineae</taxon>
        <taxon>Hygrophoropsidaceae</taxon>
        <taxon>Hygrophoropsis</taxon>
    </lineage>
</organism>
<proteinExistence type="predicted"/>
<reference evidence="1" key="1">
    <citation type="journal article" date="2021" name="New Phytol.">
        <title>Evolutionary innovations through gain and loss of genes in the ectomycorrhizal Boletales.</title>
        <authorList>
            <person name="Wu G."/>
            <person name="Miyauchi S."/>
            <person name="Morin E."/>
            <person name="Kuo A."/>
            <person name="Drula E."/>
            <person name="Varga T."/>
            <person name="Kohler A."/>
            <person name="Feng B."/>
            <person name="Cao Y."/>
            <person name="Lipzen A."/>
            <person name="Daum C."/>
            <person name="Hundley H."/>
            <person name="Pangilinan J."/>
            <person name="Johnson J."/>
            <person name="Barry K."/>
            <person name="LaButti K."/>
            <person name="Ng V."/>
            <person name="Ahrendt S."/>
            <person name="Min B."/>
            <person name="Choi I.G."/>
            <person name="Park H."/>
            <person name="Plett J.M."/>
            <person name="Magnuson J."/>
            <person name="Spatafora J.W."/>
            <person name="Nagy L.G."/>
            <person name="Henrissat B."/>
            <person name="Grigoriev I.V."/>
            <person name="Yang Z.L."/>
            <person name="Xu J."/>
            <person name="Martin F.M."/>
        </authorList>
    </citation>
    <scope>NUCLEOTIDE SEQUENCE</scope>
    <source>
        <strain evidence="1">ATCC 28755</strain>
    </source>
</reference>
<evidence type="ECO:0000313" key="1">
    <source>
        <dbReference type="EMBL" id="KAH7913756.1"/>
    </source>
</evidence>
<comment type="caution">
    <text evidence="1">The sequence shown here is derived from an EMBL/GenBank/DDBJ whole genome shotgun (WGS) entry which is preliminary data.</text>
</comment>
<dbReference type="EMBL" id="MU267625">
    <property type="protein sequence ID" value="KAH7913756.1"/>
    <property type="molecule type" value="Genomic_DNA"/>
</dbReference>
<name>A0ACB8ALF0_9AGAM</name>
<evidence type="ECO:0000313" key="2">
    <source>
        <dbReference type="Proteomes" id="UP000790377"/>
    </source>
</evidence>
<dbReference type="Proteomes" id="UP000790377">
    <property type="component" value="Unassembled WGS sequence"/>
</dbReference>
<accession>A0ACB8ALF0</accession>
<protein>
    <submittedName>
        <fullName evidence="1">Uncharacterized protein</fullName>
    </submittedName>
</protein>
<keyword evidence="2" id="KW-1185">Reference proteome</keyword>
<sequence>MLTHRGFSAWIVSEGKTLPVYLVATDASAHRVSCWIPSEAGKTFSVHWSDAGSKVHSCTFITLDGFVVPGRFLFGEGSASREGVRTGLTTERPFVFAQHHDEGSSSRIQQCSRDVGTIMVKVKRVRLTGAKAANALQKLPDSTAVKPQLGGHHIGYGEEKQTFEQSPTTWHVEPHDETSRRSYVTFVFRYRSREFLLSQGIIEQEIESHVVSVPRPRIKKRRVASDPVMPVMSTPMTPSPSPSPNPKKMAGMDRMSTSLKGAFYPGLGRTRPATNLRTVSMKYPGVRDRPRVNDRVPGEGVIQFDFPSESKGQKEDSAGTVQVSEGATTYT</sequence>
<gene>
    <name evidence="1" type="ORF">BJ138DRAFT_1058502</name>
</gene>